<dbReference type="Gene3D" id="3.40.50.620">
    <property type="entry name" value="HUPs"/>
    <property type="match status" value="1"/>
</dbReference>
<organism evidence="2 3">
    <name type="scientific">Halorubrum lipolyticum DSM 21995</name>
    <dbReference type="NCBI Taxonomy" id="1227482"/>
    <lineage>
        <taxon>Archaea</taxon>
        <taxon>Methanobacteriati</taxon>
        <taxon>Methanobacteriota</taxon>
        <taxon>Stenosarchaea group</taxon>
        <taxon>Halobacteria</taxon>
        <taxon>Halobacteriales</taxon>
        <taxon>Haloferacaceae</taxon>
        <taxon>Halorubrum</taxon>
    </lineage>
</organism>
<gene>
    <name evidence="2" type="ORF">C469_10336</name>
</gene>
<comment type="caution">
    <text evidence="2">The sequence shown here is derived from an EMBL/GenBank/DDBJ whole genome shotgun (WGS) entry which is preliminary data.</text>
</comment>
<evidence type="ECO:0000259" key="1">
    <source>
        <dbReference type="Pfam" id="PF00582"/>
    </source>
</evidence>
<dbReference type="SUPFAM" id="SSF52402">
    <property type="entry name" value="Adenine nucleotide alpha hydrolases-like"/>
    <property type="match status" value="1"/>
</dbReference>
<accession>M0NQ10</accession>
<name>M0NQ10_9EURY</name>
<dbReference type="Pfam" id="PF00582">
    <property type="entry name" value="Usp"/>
    <property type="match status" value="1"/>
</dbReference>
<keyword evidence="3" id="KW-1185">Reference proteome</keyword>
<proteinExistence type="predicted"/>
<evidence type="ECO:0000313" key="2">
    <source>
        <dbReference type="EMBL" id="EMA59713.1"/>
    </source>
</evidence>
<dbReference type="InterPro" id="IPR006016">
    <property type="entry name" value="UspA"/>
</dbReference>
<dbReference type="Proteomes" id="UP000011650">
    <property type="component" value="Unassembled WGS sequence"/>
</dbReference>
<reference evidence="2 3" key="1">
    <citation type="journal article" date="2014" name="PLoS Genet.">
        <title>Phylogenetically driven sequencing of extremely halophilic archaea reveals strategies for static and dynamic osmo-response.</title>
        <authorList>
            <person name="Becker E.A."/>
            <person name="Seitzer P.M."/>
            <person name="Tritt A."/>
            <person name="Larsen D."/>
            <person name="Krusor M."/>
            <person name="Yao A.I."/>
            <person name="Wu D."/>
            <person name="Madern D."/>
            <person name="Eisen J.A."/>
            <person name="Darling A.E."/>
            <person name="Facciotti M.T."/>
        </authorList>
    </citation>
    <scope>NUCLEOTIDE SEQUENCE [LARGE SCALE GENOMIC DNA]</scope>
    <source>
        <strain evidence="2 3">DSM 21995</strain>
    </source>
</reference>
<dbReference type="InterPro" id="IPR014729">
    <property type="entry name" value="Rossmann-like_a/b/a_fold"/>
</dbReference>
<dbReference type="EMBL" id="AOJG01000028">
    <property type="protein sequence ID" value="EMA59713.1"/>
    <property type="molecule type" value="Genomic_DNA"/>
</dbReference>
<protein>
    <submittedName>
        <fullName evidence="2">UspA domain protein</fullName>
    </submittedName>
</protein>
<feature type="domain" description="UspA" evidence="1">
    <location>
        <begin position="5"/>
        <end position="144"/>
    </location>
</feature>
<evidence type="ECO:0000313" key="3">
    <source>
        <dbReference type="Proteomes" id="UP000011650"/>
    </source>
</evidence>
<dbReference type="PATRIC" id="fig|1227482.3.peg.2087"/>
<dbReference type="OrthoDB" id="342236at2157"/>
<sequence length="153" mass="17035">MDRGLVLIENSESHAELLREAKEHALGAGADLVLLVTLTEDEFEETQEVLDTIGNIEQTSYTDQDAYQAAMNDAEEVSRAVFDDDDEVTYEIVPRISSEKERGETVIEVAEEMDADHVFTLGQKRSPTGKALFGDLAQYVVLNFDGYVTLQTE</sequence>
<dbReference type="RefSeq" id="WP_008006296.1">
    <property type="nucleotide sequence ID" value="NZ_AOJG01000028.1"/>
</dbReference>
<dbReference type="AlphaFoldDB" id="M0NQ10"/>